<name>A0A0E9T6E2_ANGAN</name>
<accession>A0A0E9T6E2</accession>
<evidence type="ECO:0000313" key="2">
    <source>
        <dbReference type="EMBL" id="JAH48982.1"/>
    </source>
</evidence>
<dbReference type="EMBL" id="GBXM01059595">
    <property type="protein sequence ID" value="JAH48982.1"/>
    <property type="molecule type" value="Transcribed_RNA"/>
</dbReference>
<organism evidence="2">
    <name type="scientific">Anguilla anguilla</name>
    <name type="common">European freshwater eel</name>
    <name type="synonym">Muraena anguilla</name>
    <dbReference type="NCBI Taxonomy" id="7936"/>
    <lineage>
        <taxon>Eukaryota</taxon>
        <taxon>Metazoa</taxon>
        <taxon>Chordata</taxon>
        <taxon>Craniata</taxon>
        <taxon>Vertebrata</taxon>
        <taxon>Euteleostomi</taxon>
        <taxon>Actinopterygii</taxon>
        <taxon>Neopterygii</taxon>
        <taxon>Teleostei</taxon>
        <taxon>Anguilliformes</taxon>
        <taxon>Anguillidae</taxon>
        <taxon>Anguilla</taxon>
    </lineage>
</organism>
<feature type="region of interest" description="Disordered" evidence="1">
    <location>
        <begin position="1"/>
        <end position="30"/>
    </location>
</feature>
<dbReference type="AlphaFoldDB" id="A0A0E9T6E2"/>
<sequence>MLLTFHRWSTPRPPSRTGRLGTALSGRTLF</sequence>
<reference evidence="2" key="2">
    <citation type="journal article" date="2015" name="Fish Shellfish Immunol.">
        <title>Early steps in the European eel (Anguilla anguilla)-Vibrio vulnificus interaction in the gills: Role of the RtxA13 toxin.</title>
        <authorList>
            <person name="Callol A."/>
            <person name="Pajuelo D."/>
            <person name="Ebbesson L."/>
            <person name="Teles M."/>
            <person name="MacKenzie S."/>
            <person name="Amaro C."/>
        </authorList>
    </citation>
    <scope>NUCLEOTIDE SEQUENCE</scope>
</reference>
<reference evidence="2" key="1">
    <citation type="submission" date="2014-11" db="EMBL/GenBank/DDBJ databases">
        <authorList>
            <person name="Amaro Gonzalez C."/>
        </authorList>
    </citation>
    <scope>NUCLEOTIDE SEQUENCE</scope>
</reference>
<proteinExistence type="predicted"/>
<evidence type="ECO:0000256" key="1">
    <source>
        <dbReference type="SAM" id="MobiDB-lite"/>
    </source>
</evidence>
<protein>
    <submittedName>
        <fullName evidence="2">Uncharacterized protein</fullName>
    </submittedName>
</protein>